<dbReference type="Pfam" id="PF01881">
    <property type="entry name" value="Cas_Cas6_C"/>
    <property type="match status" value="1"/>
</dbReference>
<dbReference type="CDD" id="cd21140">
    <property type="entry name" value="Cas6_I-like"/>
    <property type="match status" value="1"/>
</dbReference>
<evidence type="ECO:0000313" key="3">
    <source>
        <dbReference type="EMBL" id="POZ89435.1"/>
    </source>
</evidence>
<organism evidence="3 4">
    <name type="scientific">Petrotoga sibirica DSM 13575</name>
    <dbReference type="NCBI Taxonomy" id="1122956"/>
    <lineage>
        <taxon>Bacteria</taxon>
        <taxon>Thermotogati</taxon>
        <taxon>Thermotogota</taxon>
        <taxon>Thermotogae</taxon>
        <taxon>Petrotogales</taxon>
        <taxon>Petrotogaceae</taxon>
        <taxon>Petrotoga</taxon>
    </lineage>
</organism>
<dbReference type="EMBL" id="JAHC01000002">
    <property type="protein sequence ID" value="POZ89435.1"/>
    <property type="molecule type" value="Genomic_DNA"/>
</dbReference>
<evidence type="ECO:0000256" key="1">
    <source>
        <dbReference type="ARBA" id="ARBA00023118"/>
    </source>
</evidence>
<dbReference type="InterPro" id="IPR045747">
    <property type="entry name" value="CRISPR-assoc_prot_Cas6_N_sf"/>
</dbReference>
<comment type="caution">
    <text evidence="3">The sequence shown here is derived from an EMBL/GenBank/DDBJ whole genome shotgun (WGS) entry which is preliminary data.</text>
</comment>
<dbReference type="InterPro" id="IPR010156">
    <property type="entry name" value="CRISPR-assoc_prot_Cas6"/>
</dbReference>
<dbReference type="NCBIfam" id="TIGR01877">
    <property type="entry name" value="cas_cas6"/>
    <property type="match status" value="1"/>
</dbReference>
<feature type="domain" description="CRISPR associated protein Cas6 C-terminal" evidence="2">
    <location>
        <begin position="123"/>
        <end position="239"/>
    </location>
</feature>
<proteinExistence type="predicted"/>
<evidence type="ECO:0000259" key="2">
    <source>
        <dbReference type="Pfam" id="PF01881"/>
    </source>
</evidence>
<name>A0A855MSR5_9BACT</name>
<keyword evidence="1" id="KW-0051">Antiviral defense</keyword>
<dbReference type="PANTHER" id="PTHR36984">
    <property type="entry name" value="CRISPR-ASSOCIATED ENDORIBONUCLEASE CAS6 1"/>
    <property type="match status" value="1"/>
</dbReference>
<accession>A0A855MSR5</accession>
<dbReference type="Gene3D" id="3.30.70.1890">
    <property type="match status" value="1"/>
</dbReference>
<dbReference type="AlphaFoldDB" id="A0A855MSR5"/>
<reference evidence="3 4" key="1">
    <citation type="submission" date="2014-01" db="EMBL/GenBank/DDBJ databases">
        <title>Comparative genomics of Petrotoga.</title>
        <authorList>
            <person name="Chow K."/>
            <person name="Charchuk R."/>
            <person name="Nesbo C.L."/>
        </authorList>
    </citation>
    <scope>NUCLEOTIDE SEQUENCE [LARGE SCALE GENOMIC DNA]</scope>
    <source>
        <strain evidence="3 4">DSM 13575</strain>
    </source>
</reference>
<sequence>MRLKVIFESQSDTSYIPLDYRPTLISMLKSALMNTTYYNELFQKKTLKSYTWAVYFGKEFKITNNSLQTSKNITFYFSTSDEQLIMVLFNGLLDLKKQTYKLSFPQVNFSIKTIIPFPPEMYNKSSIYFKTMSPVILTNPLVSKDEKNFYVTPQEEFATFQYILNLQTRKKLELLGLGNIYKDILFENINTKDTLIRHYGGFIKGFTGFFKITSSPQIITFLYETGMGVKTGSGFGYLDKVGEE</sequence>
<protein>
    <recommendedName>
        <fullName evidence="2">CRISPR associated protein Cas6 C-terminal domain-containing protein</fullName>
    </recommendedName>
</protein>
<dbReference type="InterPro" id="IPR049435">
    <property type="entry name" value="Cas_Cas6_C"/>
</dbReference>
<dbReference type="Gene3D" id="3.30.70.1900">
    <property type="match status" value="1"/>
</dbReference>
<evidence type="ECO:0000313" key="4">
    <source>
        <dbReference type="Proteomes" id="UP000237502"/>
    </source>
</evidence>
<gene>
    <name evidence="3" type="ORF">AA80_00315</name>
</gene>
<dbReference type="GO" id="GO:0016788">
    <property type="term" value="F:hydrolase activity, acting on ester bonds"/>
    <property type="evidence" value="ECO:0007669"/>
    <property type="project" value="InterPro"/>
</dbReference>
<dbReference type="Proteomes" id="UP000237502">
    <property type="component" value="Unassembled WGS sequence"/>
</dbReference>
<dbReference type="PANTHER" id="PTHR36984:SF3">
    <property type="entry name" value="CRISPR-ASSOCIATED ENDORIBONUCLEASE CAS6"/>
    <property type="match status" value="1"/>
</dbReference>
<dbReference type="RefSeq" id="WP_103875883.1">
    <property type="nucleotide sequence ID" value="NZ_JAHC01000002.1"/>
</dbReference>
<dbReference type="GO" id="GO:0051607">
    <property type="term" value="P:defense response to virus"/>
    <property type="evidence" value="ECO:0007669"/>
    <property type="project" value="UniProtKB-KW"/>
</dbReference>